<proteinExistence type="predicted"/>
<gene>
    <name evidence="2" type="ORF">UFOVP231_69</name>
</gene>
<accession>A0A6J7WQU7</accession>
<evidence type="ECO:0000256" key="1">
    <source>
        <dbReference type="SAM" id="Phobius"/>
    </source>
</evidence>
<feature type="transmembrane region" description="Helical" evidence="1">
    <location>
        <begin position="7"/>
        <end position="39"/>
    </location>
</feature>
<organism evidence="2">
    <name type="scientific">uncultured Caudovirales phage</name>
    <dbReference type="NCBI Taxonomy" id="2100421"/>
    <lineage>
        <taxon>Viruses</taxon>
        <taxon>Duplodnaviria</taxon>
        <taxon>Heunggongvirae</taxon>
        <taxon>Uroviricota</taxon>
        <taxon>Caudoviricetes</taxon>
        <taxon>Peduoviridae</taxon>
        <taxon>Maltschvirus</taxon>
        <taxon>Maltschvirus maltsch</taxon>
    </lineage>
</organism>
<keyword evidence="1" id="KW-0472">Membrane</keyword>
<evidence type="ECO:0000313" key="2">
    <source>
        <dbReference type="EMBL" id="CAB5220140.1"/>
    </source>
</evidence>
<keyword evidence="1" id="KW-0812">Transmembrane</keyword>
<name>A0A6J7WQU7_9CAUD</name>
<dbReference type="EMBL" id="LR798279">
    <property type="protein sequence ID" value="CAB5220140.1"/>
    <property type="molecule type" value="Genomic_DNA"/>
</dbReference>
<protein>
    <submittedName>
        <fullName evidence="2">Uncharacterized protein</fullName>
    </submittedName>
</protein>
<sequence>MSDYMQFLLNLCFTMVTGVVIVACFGAMIFLGLLIWQFIEEELG</sequence>
<keyword evidence="1" id="KW-1133">Transmembrane helix</keyword>
<reference evidence="2" key="1">
    <citation type="submission" date="2020-05" db="EMBL/GenBank/DDBJ databases">
        <authorList>
            <person name="Chiriac C."/>
            <person name="Salcher M."/>
            <person name="Ghai R."/>
            <person name="Kavagutti S V."/>
        </authorList>
    </citation>
    <scope>NUCLEOTIDE SEQUENCE</scope>
</reference>